<comment type="caution">
    <text evidence="1">The sequence shown here is derived from an EMBL/GenBank/DDBJ whole genome shotgun (WGS) entry which is preliminary data.</text>
</comment>
<dbReference type="Proteomes" id="UP001055879">
    <property type="component" value="Linkage Group LG16"/>
</dbReference>
<organism evidence="1 2">
    <name type="scientific">Arctium lappa</name>
    <name type="common">Greater burdock</name>
    <name type="synonym">Lappa major</name>
    <dbReference type="NCBI Taxonomy" id="4217"/>
    <lineage>
        <taxon>Eukaryota</taxon>
        <taxon>Viridiplantae</taxon>
        <taxon>Streptophyta</taxon>
        <taxon>Embryophyta</taxon>
        <taxon>Tracheophyta</taxon>
        <taxon>Spermatophyta</taxon>
        <taxon>Magnoliopsida</taxon>
        <taxon>eudicotyledons</taxon>
        <taxon>Gunneridae</taxon>
        <taxon>Pentapetalae</taxon>
        <taxon>asterids</taxon>
        <taxon>campanulids</taxon>
        <taxon>Asterales</taxon>
        <taxon>Asteraceae</taxon>
        <taxon>Carduoideae</taxon>
        <taxon>Cardueae</taxon>
        <taxon>Arctiinae</taxon>
        <taxon>Arctium</taxon>
    </lineage>
</organism>
<name>A0ACB8XNE1_ARCLA</name>
<accession>A0ACB8XNE1</accession>
<dbReference type="EMBL" id="CM042062">
    <property type="protein sequence ID" value="KAI3669923.1"/>
    <property type="molecule type" value="Genomic_DNA"/>
</dbReference>
<sequence length="68" mass="7603">MDGCHLNWFAFLGFNPSDHFKGLNSMQAQVTMISHKLQGISFCNPDCKKRMFSKVNFMNGGADLAGLF</sequence>
<protein>
    <submittedName>
        <fullName evidence="1">Uncharacterized protein</fullName>
    </submittedName>
</protein>
<proteinExistence type="predicted"/>
<evidence type="ECO:0000313" key="1">
    <source>
        <dbReference type="EMBL" id="KAI3669923.1"/>
    </source>
</evidence>
<gene>
    <name evidence="1" type="ORF">L6452_41406</name>
</gene>
<reference evidence="2" key="1">
    <citation type="journal article" date="2022" name="Mol. Ecol. Resour.">
        <title>The genomes of chicory, endive, great burdock and yacon provide insights into Asteraceae palaeo-polyploidization history and plant inulin production.</title>
        <authorList>
            <person name="Fan W."/>
            <person name="Wang S."/>
            <person name="Wang H."/>
            <person name="Wang A."/>
            <person name="Jiang F."/>
            <person name="Liu H."/>
            <person name="Zhao H."/>
            <person name="Xu D."/>
            <person name="Zhang Y."/>
        </authorList>
    </citation>
    <scope>NUCLEOTIDE SEQUENCE [LARGE SCALE GENOMIC DNA]</scope>
    <source>
        <strain evidence="2">cv. Niubang</strain>
    </source>
</reference>
<keyword evidence="2" id="KW-1185">Reference proteome</keyword>
<reference evidence="1 2" key="2">
    <citation type="journal article" date="2022" name="Mol. Ecol. Resour.">
        <title>The genomes of chicory, endive, great burdock and yacon provide insights into Asteraceae paleo-polyploidization history and plant inulin production.</title>
        <authorList>
            <person name="Fan W."/>
            <person name="Wang S."/>
            <person name="Wang H."/>
            <person name="Wang A."/>
            <person name="Jiang F."/>
            <person name="Liu H."/>
            <person name="Zhao H."/>
            <person name="Xu D."/>
            <person name="Zhang Y."/>
        </authorList>
    </citation>
    <scope>NUCLEOTIDE SEQUENCE [LARGE SCALE GENOMIC DNA]</scope>
    <source>
        <strain evidence="2">cv. Niubang</strain>
    </source>
</reference>
<evidence type="ECO:0000313" key="2">
    <source>
        <dbReference type="Proteomes" id="UP001055879"/>
    </source>
</evidence>